<dbReference type="STRING" id="1519643.SAMN06295933_2309"/>
<feature type="signal peptide" evidence="1">
    <location>
        <begin position="1"/>
        <end position="28"/>
    </location>
</feature>
<accession>A0A1X7DT32</accession>
<keyword evidence="1" id="KW-0732">Signal</keyword>
<feature type="chain" id="PRO_5012281754" evidence="1">
    <location>
        <begin position="29"/>
        <end position="191"/>
    </location>
</feature>
<dbReference type="OrthoDB" id="5459599at2"/>
<reference evidence="3" key="1">
    <citation type="submission" date="2017-04" db="EMBL/GenBank/DDBJ databases">
        <authorList>
            <person name="Varghese N."/>
            <person name="Submissions S."/>
        </authorList>
    </citation>
    <scope>NUCLEOTIDE SEQUENCE [LARGE SCALE GENOMIC DNA]</scope>
    <source>
        <strain evidence="3">K3S</strain>
    </source>
</reference>
<dbReference type="AlphaFoldDB" id="A0A1X7DT32"/>
<dbReference type="RefSeq" id="WP_085102299.1">
    <property type="nucleotide sequence ID" value="NZ_FWZU01000003.1"/>
</dbReference>
<dbReference type="Proteomes" id="UP000192906">
    <property type="component" value="Unassembled WGS sequence"/>
</dbReference>
<keyword evidence="3" id="KW-1185">Reference proteome</keyword>
<evidence type="ECO:0000313" key="3">
    <source>
        <dbReference type="Proteomes" id="UP000192906"/>
    </source>
</evidence>
<dbReference type="EMBL" id="FWZU01000003">
    <property type="protein sequence ID" value="SMF20971.1"/>
    <property type="molecule type" value="Genomic_DNA"/>
</dbReference>
<proteinExistence type="predicted"/>
<organism evidence="2 3">
    <name type="scientific">Desulfovibrio gilichinskyi</name>
    <dbReference type="NCBI Taxonomy" id="1519643"/>
    <lineage>
        <taxon>Bacteria</taxon>
        <taxon>Pseudomonadati</taxon>
        <taxon>Thermodesulfobacteriota</taxon>
        <taxon>Desulfovibrionia</taxon>
        <taxon>Desulfovibrionales</taxon>
        <taxon>Desulfovibrionaceae</taxon>
        <taxon>Desulfovibrio</taxon>
    </lineage>
</organism>
<name>A0A1X7DT32_9BACT</name>
<evidence type="ECO:0000313" key="2">
    <source>
        <dbReference type="EMBL" id="SMF20971.1"/>
    </source>
</evidence>
<evidence type="ECO:0000256" key="1">
    <source>
        <dbReference type="SAM" id="SignalP"/>
    </source>
</evidence>
<gene>
    <name evidence="2" type="ORF">SAMN06295933_2309</name>
</gene>
<sequence>MRKVLQKIILFQLLLVSLGFPLGCSTHATPPTNQKEDKNYRLYHSGVLEIQSKRIPLRGILLYSPESRYAKIVILNEMGLKLFIAEIKAIKHKKVNRYQKEYTSKPLYISPFIRAIPHFYEEAMDCIYELYLSNPPLGINTNSSDFQKERSPYVITGKGAVQIKNYIFPQQTVLINKNKNFSLELLLNTNP</sequence>
<protein>
    <submittedName>
        <fullName evidence="2">Uncharacterized protein</fullName>
    </submittedName>
</protein>